<dbReference type="Proteomes" id="UP001431572">
    <property type="component" value="Chromosome 2"/>
</dbReference>
<reference evidence="2" key="2">
    <citation type="journal article" date="2024" name="Nature">
        <title>Anoxygenic phototroph of the Chloroflexota uses a type I reaction centre.</title>
        <authorList>
            <person name="Tsuji J.M."/>
            <person name="Shaw N.A."/>
            <person name="Nagashima S."/>
            <person name="Venkiteswaran J.J."/>
            <person name="Schiff S.L."/>
            <person name="Watanabe T."/>
            <person name="Fukui M."/>
            <person name="Hanada S."/>
            <person name="Tank M."/>
            <person name="Neufeld J.D."/>
        </authorList>
    </citation>
    <scope>NUCLEOTIDE SEQUENCE</scope>
    <source>
        <strain evidence="2">L227-S17</strain>
    </source>
</reference>
<accession>A0A8T7M8D2</accession>
<reference evidence="1 3" key="1">
    <citation type="submission" date="2020-06" db="EMBL/GenBank/DDBJ databases">
        <title>Anoxygenic phototrophic Chloroflexota member uses a Type I reaction center.</title>
        <authorList>
            <person name="Tsuji J.M."/>
            <person name="Shaw N.A."/>
            <person name="Nagashima S."/>
            <person name="Venkiteswaran J."/>
            <person name="Schiff S.L."/>
            <person name="Hanada S."/>
            <person name="Tank M."/>
            <person name="Neufeld J.D."/>
        </authorList>
    </citation>
    <scope>NUCLEOTIDE SEQUENCE [LARGE SCALE GENOMIC DNA]</scope>
    <source>
        <strain evidence="1">L227-S17</strain>
    </source>
</reference>
<evidence type="ECO:0000313" key="3">
    <source>
        <dbReference type="Proteomes" id="UP000521676"/>
    </source>
</evidence>
<dbReference type="RefSeq" id="WP_341470256.1">
    <property type="nucleotide sequence ID" value="NZ_CP128400.1"/>
</dbReference>
<sequence>MKNDMYSTQNTNNKASFGEKYLAGVLPPDAGQRLGLDNRSFAALLRCPLPNNREGWKHIAKSFGVSAERLVKLAQ</sequence>
<protein>
    <submittedName>
        <fullName evidence="1">Uncharacterized protein</fullName>
    </submittedName>
</protein>
<dbReference type="EMBL" id="CP128400">
    <property type="protein sequence ID" value="WJW68351.1"/>
    <property type="molecule type" value="Genomic_DNA"/>
</dbReference>
<evidence type="ECO:0000313" key="2">
    <source>
        <dbReference type="EMBL" id="WJW68351.1"/>
    </source>
</evidence>
<dbReference type="Proteomes" id="UP000521676">
    <property type="component" value="Unassembled WGS sequence"/>
</dbReference>
<proteinExistence type="predicted"/>
<organism evidence="1 3">
    <name type="scientific">Candidatus Chlorohelix allophototropha</name>
    <dbReference type="NCBI Taxonomy" id="3003348"/>
    <lineage>
        <taxon>Bacteria</taxon>
        <taxon>Bacillati</taxon>
        <taxon>Chloroflexota</taxon>
        <taxon>Chloroflexia</taxon>
        <taxon>Candidatus Chloroheliales</taxon>
        <taxon>Candidatus Chloroheliaceae</taxon>
        <taxon>Candidatus Chlorohelix</taxon>
    </lineage>
</organism>
<evidence type="ECO:0000313" key="4">
    <source>
        <dbReference type="Proteomes" id="UP001431572"/>
    </source>
</evidence>
<dbReference type="EMBL" id="JACATZ010000003">
    <property type="protein sequence ID" value="NWJ48417.1"/>
    <property type="molecule type" value="Genomic_DNA"/>
</dbReference>
<gene>
    <name evidence="1" type="ORF">HXX08_21380</name>
    <name evidence="2" type="ORF">OZ401_003960</name>
</gene>
<dbReference type="AlphaFoldDB" id="A0A8T7M8D2"/>
<keyword evidence="4" id="KW-1185">Reference proteome</keyword>
<evidence type="ECO:0000313" key="1">
    <source>
        <dbReference type="EMBL" id="NWJ48417.1"/>
    </source>
</evidence>
<name>A0A8T7M8D2_9CHLR</name>